<gene>
    <name evidence="1" type="ORF">EHS25_001347</name>
</gene>
<dbReference type="SUPFAM" id="SSF52266">
    <property type="entry name" value="SGNH hydrolase"/>
    <property type="match status" value="1"/>
</dbReference>
<reference evidence="1 2" key="1">
    <citation type="submission" date="2018-11" db="EMBL/GenBank/DDBJ databases">
        <title>Genome sequence of Saitozyma podzolica DSM 27192.</title>
        <authorList>
            <person name="Aliyu H."/>
            <person name="Gorte O."/>
            <person name="Ochsenreither K."/>
        </authorList>
    </citation>
    <scope>NUCLEOTIDE SEQUENCE [LARGE SCALE GENOMIC DNA]</scope>
    <source>
        <strain evidence="1 2">DSM 27192</strain>
    </source>
</reference>
<evidence type="ECO:0000313" key="1">
    <source>
        <dbReference type="EMBL" id="RSH90014.1"/>
    </source>
</evidence>
<proteinExistence type="predicted"/>
<dbReference type="AlphaFoldDB" id="A0A427YGE3"/>
<name>A0A427YGE3_9TREE</name>
<dbReference type="Proteomes" id="UP000279259">
    <property type="component" value="Unassembled WGS sequence"/>
</dbReference>
<evidence type="ECO:0000313" key="2">
    <source>
        <dbReference type="Proteomes" id="UP000279259"/>
    </source>
</evidence>
<accession>A0A427YGE3</accession>
<dbReference type="Gene3D" id="3.40.50.1110">
    <property type="entry name" value="SGNH hydrolase"/>
    <property type="match status" value="1"/>
</dbReference>
<sequence>MAAVVCLLLYTGFDASKLRQSQGLGFAASYASSYSFSSETPSVPLDPVAQPGWIEGDTWVSANPEAPMHNWIRRIMDKEEGPDMDWMRNKTILVLGDSVVRDWIWRLCDNFIHGPREMVHLDPSKGDSEKTTGWLCTHPTYNLRIINGFIYGMTNYSRYPTDSPLISQEWPSPPWSFEDRMPELVEQYAGYEPDMIIANSGAWDFKFMYRRDLLENRKAIDVEPEERHEYGERLRGFLGMLRAAYPTKKVAFLLMHPFRANDLDAKFFWARGLANHRPDLDVNFDGQPDRSIEEKLPHLFSRRRVAQMASTYRLVAQQENMDTLDYWKIAEATEPDSFIRPGDAIHPADMPSIRIMLDFLMEKLYRWETYGV</sequence>
<dbReference type="InterPro" id="IPR036514">
    <property type="entry name" value="SGNH_hydro_sf"/>
</dbReference>
<comment type="caution">
    <text evidence="1">The sequence shown here is derived from an EMBL/GenBank/DDBJ whole genome shotgun (WGS) entry which is preliminary data.</text>
</comment>
<organism evidence="1 2">
    <name type="scientific">Saitozyma podzolica</name>
    <dbReference type="NCBI Taxonomy" id="1890683"/>
    <lineage>
        <taxon>Eukaryota</taxon>
        <taxon>Fungi</taxon>
        <taxon>Dikarya</taxon>
        <taxon>Basidiomycota</taxon>
        <taxon>Agaricomycotina</taxon>
        <taxon>Tremellomycetes</taxon>
        <taxon>Tremellales</taxon>
        <taxon>Trimorphomycetaceae</taxon>
        <taxon>Saitozyma</taxon>
    </lineage>
</organism>
<protein>
    <submittedName>
        <fullName evidence="1">Uncharacterized protein</fullName>
    </submittedName>
</protein>
<dbReference type="OrthoDB" id="2588793at2759"/>
<keyword evidence="2" id="KW-1185">Reference proteome</keyword>
<dbReference type="EMBL" id="RSCD01000011">
    <property type="protein sequence ID" value="RSH90014.1"/>
    <property type="molecule type" value="Genomic_DNA"/>
</dbReference>